<dbReference type="InterPro" id="IPR017853">
    <property type="entry name" value="GH"/>
</dbReference>
<feature type="disulfide bond" evidence="5">
    <location>
        <begin position="64"/>
        <end position="78"/>
    </location>
</feature>
<dbReference type="InterPro" id="IPR053214">
    <property type="entry name" value="LysM12-like"/>
</dbReference>
<dbReference type="PROSITE" id="PS51910">
    <property type="entry name" value="GH18_2"/>
    <property type="match status" value="1"/>
</dbReference>
<dbReference type="InterPro" id="IPR001223">
    <property type="entry name" value="Glyco_hydro18_cat"/>
</dbReference>
<feature type="domain" description="GH18" evidence="9">
    <location>
        <begin position="151"/>
        <end position="512"/>
    </location>
</feature>
<feature type="compositionally biased region" description="Basic and acidic residues" evidence="6">
    <location>
        <begin position="1170"/>
        <end position="1187"/>
    </location>
</feature>
<name>A0ABR4HV63_9EURO</name>
<keyword evidence="3 5" id="KW-0147">Chitin-binding</keyword>
<comment type="caution">
    <text evidence="10">The sequence shown here is derived from an EMBL/GenBank/DDBJ whole genome shotgun (WGS) entry which is preliminary data.</text>
</comment>
<feature type="disulfide bond" evidence="5">
    <location>
        <begin position="133"/>
        <end position="137"/>
    </location>
</feature>
<sequence>MARILSLFLLCFLFLSFALAQWGPGSDLELDNPEDFGASTNPSALFKRAEYSCDEDKPCSNGACCGKSGYCGFGEKYCGTTGESPNDDCWSNCDAHAECGKDAKKPGTKCPLNVCCSEFGFCGTTEEFCGEGCQSGCEQPGSGASSGNVQERIIGYYEAWNHEKTCMGMNIKQIPVESLTHVNYAFAYISPNDYEIGPMPDVPEKTLSEFTELKERNPNVILGVSLGGWTFNDNHTDTQGVFADLSSTEEKRGKFIKNLLAFMRHYGFDAVDIDWEYPGAPDRQPQDWEGGENDGKNWVKLMKQIREAFDDEGLDYELSFTAPTSYWYLRWFDIKGMVDASHYMNLMSYDLHGVWDANNTIGKQVLGHTNLTEIDQALNLLWRNDVPANKVNLGLAFYSRTFELKDKDCTIPGCGFKTGGKKGACTDASGILAYSEIIDIIHKDDLTPVYDKENAIKYIVWDENQWISYDDQQTFQQKIKFANERGLGGLLIWAIDQDDRNRDALRGVLYPQDLVMIDSLEDDVSYWENQHPGDCMTTECGKHCGTGYIEMDTFKCPDGGDKGDSRICCPLSSAPDPETCHWRGNPDLCNGQCHGGEVALASAVHGGNGHCSDGRQFYCCPIPEVAAGGGINCGWKDECSDDQELMTFAGTFLSTVSDVLDFTGLVGQALADVLDGIDMENQRSYCCSKEEFKNWKDCYWAGRGGRGIHSCDDNHCATGIEVELTLSPYGEGGDCFPTARQRAFCCTPESGETLFLPVPLDYLFPNPPLADSDDPEFNLQIDDTWGTGETQSDEEDEPDEAAFGFVVVTAPDEVQVSLDKRDGSPWELMDCPDTDSEEAHTIRMICGDPSENSKCNHIHRGHGVPGTILQMPDRCGPGRYAVAKSFEVSANQSLPGHLRKRDWGGASVYDLTFDYDFKRVPRDFGEAQMRIDFSNQPGYWDSVVDRPADNADERAAHRVKRSETGYHRNRKRWMEEEWRDAYHFNGMERVDIHKRWFGEGVLTWLANLITVGQAEVTEELNHQVNENVELVLIDQQFGPCPVGDAQVQANIRSSITAELDVQTSFGLTIITTLRDGLDLSKSYLYFKNKGEVKAKFELDAVASLTYSTGDIKLLGLDDFPGATFRVPGVVTIGPNLAVFASADASLVVAGHLEAAVTIASWEIQQTYPESDEHPPEALDDPNRESDTVGKPTFDASVTANGEIVLHLKPTVTFGIVFDDRWKVDRCSVDLVLDGYVVAHAEAHWELNGDNSCPFSYGIEAGSKMYAQLVAPELFGWGGEHRVTLAEAPRKQITPSTCSGDSSKELRRWVDNANATGSYVSPGVPSIYGKRDTLTLGPLVTIPDNFLECPGEGGAGGNNCVMCSMYGADEDDEDSDLVKRQDEGDTCPYYGTGDNEACTDLSLVERAADPNTDKHMTLSFLNGGSGKKFTYLKYPRCNAANDGPSSVAKWYLPEFMLSNSKDINDKRRCSAKTVKQNTIKSAAGVYEINGIKELPATKFRTEHVFEVHIVSHFLEWLCAGKNEIKYSDLNVKLPFPDKWTRPDAKWCEAVFGGDANGLRWSRNNAASKNWVQHTADVLGRDTNTNLLVMYHDKPNGLKKTITEGHVSRFPSGTKAKGLADEVMMAATVFDYLSTLKDKWTKPSQDIELICDEFDRQYTQQYSSSPPPGTALKYPKAPRDVKHWGLRTLWCYWIDKHLALVEQVQAAWHTTAKSKLQGLQTQAATDFVTQTMTIGAAAVSRFKFPQPNSASPLPGEALSASNTKSRLISVSLFIRFVSSSRPDIPSIPSTDAVNMSDSGDSDWQQVRQYSDHLGNPVVLEQYLEPGWDPEPVHLVPIQVYSTVPLDENHEKLRLYLLHSFWDEEVKPLFEIYSYLPTDSYDCINHHRREIAYRKQQHDSGGSDPPPLIPQFFDERYENPIGCCILLRSHSYRLGYVEDWDEYTVAGEAPDWLFFTRSFSSTRSTVDPVQRLSSADADLNDEDELYPEAFELTIDHVSNQAEIGQQITRAIFPNAAGFGDDQNSLHYAMDVDEGSPSDGTLLSEAHIRQQLEQQISDGGYTLDDAFRISHGAGSVGVTNKPETAEADIQYLIYASFLSHLRDQPTTAALLESSARLFTAALQSHLPAFKTLHLEFHIPEPSLIPWPAIAPTHHAVLAAHEPNGFAIGALQTVGANNDPPAQHRVSPQRREDSLATAKITISRKYRVFAVVLDRPTFVTEAGVYFFMHDYDSSNDPVPKYPDCPVTEVWRSAGMREVARRLGMLVVEDGH</sequence>
<evidence type="ECO:0000256" key="5">
    <source>
        <dbReference type="PROSITE-ProRule" id="PRU00261"/>
    </source>
</evidence>
<reference evidence="10 11" key="1">
    <citation type="submission" date="2024-07" db="EMBL/GenBank/DDBJ databases">
        <title>Section-level genome sequencing and comparative genomics of Aspergillus sections Usti and Cavernicolus.</title>
        <authorList>
            <consortium name="Lawrence Berkeley National Laboratory"/>
            <person name="Nybo J.L."/>
            <person name="Vesth T.C."/>
            <person name="Theobald S."/>
            <person name="Frisvad J.C."/>
            <person name="Larsen T.O."/>
            <person name="Kjaerboelling I."/>
            <person name="Rothschild-Mancinelli K."/>
            <person name="Lyhne E.K."/>
            <person name="Kogle M.E."/>
            <person name="Barry K."/>
            <person name="Clum A."/>
            <person name="Na H."/>
            <person name="Ledsgaard L."/>
            <person name="Lin J."/>
            <person name="Lipzen A."/>
            <person name="Kuo A."/>
            <person name="Riley R."/>
            <person name="Mondo S."/>
            <person name="Labutti K."/>
            <person name="Haridas S."/>
            <person name="Pangalinan J."/>
            <person name="Salamov A.A."/>
            <person name="Simmons B.A."/>
            <person name="Magnuson J.K."/>
            <person name="Chen J."/>
            <person name="Drula E."/>
            <person name="Henrissat B."/>
            <person name="Wiebenga A."/>
            <person name="Lubbers R.J."/>
            <person name="Gomes A.C."/>
            <person name="Makela M.R."/>
            <person name="Stajich J."/>
            <person name="Grigoriev I.V."/>
            <person name="Mortensen U.H."/>
            <person name="De Vries R.P."/>
            <person name="Baker S.E."/>
            <person name="Andersen M.R."/>
        </authorList>
    </citation>
    <scope>NUCLEOTIDE SEQUENCE [LARGE SCALE GENOMIC DNA]</scope>
    <source>
        <strain evidence="10 11">CBS 588.65</strain>
    </source>
</reference>
<dbReference type="Gene3D" id="3.10.50.10">
    <property type="match status" value="1"/>
</dbReference>
<dbReference type="Pfam" id="PF00704">
    <property type="entry name" value="Glyco_hydro_18"/>
    <property type="match status" value="1"/>
</dbReference>
<feature type="disulfide bond" evidence="5">
    <location>
        <begin position="89"/>
        <end position="93"/>
    </location>
</feature>
<dbReference type="PANTHER" id="PTHR47700:SF2">
    <property type="entry name" value="CHITINASE"/>
    <property type="match status" value="1"/>
</dbReference>
<keyword evidence="7" id="KW-0732">Signal</keyword>
<organism evidence="10 11">
    <name type="scientific">Aspergillus granulosus</name>
    <dbReference type="NCBI Taxonomy" id="176169"/>
    <lineage>
        <taxon>Eukaryota</taxon>
        <taxon>Fungi</taxon>
        <taxon>Dikarya</taxon>
        <taxon>Ascomycota</taxon>
        <taxon>Pezizomycotina</taxon>
        <taxon>Eurotiomycetes</taxon>
        <taxon>Eurotiomycetidae</taxon>
        <taxon>Eurotiales</taxon>
        <taxon>Aspergillaceae</taxon>
        <taxon>Aspergillus</taxon>
        <taxon>Aspergillus subgen. Nidulantes</taxon>
    </lineage>
</organism>
<keyword evidence="10" id="KW-0378">Hydrolase</keyword>
<dbReference type="PROSITE" id="PS00026">
    <property type="entry name" value="CHIT_BIND_I_1"/>
    <property type="match status" value="1"/>
</dbReference>
<dbReference type="SUPFAM" id="SSF51445">
    <property type="entry name" value="(Trans)glycosidases"/>
    <property type="match status" value="1"/>
</dbReference>
<dbReference type="Pfam" id="PF00187">
    <property type="entry name" value="Chitin_bind_1"/>
    <property type="match status" value="1"/>
</dbReference>
<evidence type="ECO:0000256" key="6">
    <source>
        <dbReference type="SAM" id="MobiDB-lite"/>
    </source>
</evidence>
<dbReference type="CDD" id="cd00035">
    <property type="entry name" value="ChtBD1"/>
    <property type="match status" value="1"/>
</dbReference>
<dbReference type="SUPFAM" id="SSF54556">
    <property type="entry name" value="Chitinase insertion domain"/>
    <property type="match status" value="1"/>
</dbReference>
<evidence type="ECO:0000259" key="8">
    <source>
        <dbReference type="PROSITE" id="PS50941"/>
    </source>
</evidence>
<feature type="signal peptide" evidence="7">
    <location>
        <begin position="1"/>
        <end position="20"/>
    </location>
</feature>
<dbReference type="Proteomes" id="UP001610334">
    <property type="component" value="Unassembled WGS sequence"/>
</dbReference>
<keyword evidence="11" id="KW-1185">Reference proteome</keyword>
<dbReference type="InterPro" id="IPR011583">
    <property type="entry name" value="Chitinase_II/V-like_cat"/>
</dbReference>
<dbReference type="SUPFAM" id="SSF57016">
    <property type="entry name" value="Plant lectins/antimicrobial peptides"/>
    <property type="match status" value="1"/>
</dbReference>
<keyword evidence="4" id="KW-0843">Virulence</keyword>
<dbReference type="PANTHER" id="PTHR47700">
    <property type="entry name" value="V CHITINASE, PUTATIVE (AFU_ORTHOLOGUE AFUA_6G13720)-RELATED"/>
    <property type="match status" value="1"/>
</dbReference>
<protein>
    <recommendedName>
        <fullName evidence="2">chitinase</fullName>
        <ecNumber evidence="2">3.2.1.14</ecNumber>
    </recommendedName>
</protein>
<evidence type="ECO:0000256" key="2">
    <source>
        <dbReference type="ARBA" id="ARBA00012729"/>
    </source>
</evidence>
<feature type="domain" description="Chitin-binding type-1" evidence="8">
    <location>
        <begin position="50"/>
        <end position="95"/>
    </location>
</feature>
<gene>
    <name evidence="10" type="ORF">BJX63DRAFT_428607</name>
</gene>
<feature type="disulfide bond" evidence="5">
    <location>
        <begin position="59"/>
        <end position="71"/>
    </location>
</feature>
<feature type="domain" description="Chitin-binding type-1" evidence="8">
    <location>
        <begin position="96"/>
        <end position="139"/>
    </location>
</feature>
<dbReference type="EC" id="3.2.1.14" evidence="2"/>
<accession>A0ABR4HV63</accession>
<dbReference type="GO" id="GO:0016787">
    <property type="term" value="F:hydrolase activity"/>
    <property type="evidence" value="ECO:0007669"/>
    <property type="project" value="UniProtKB-KW"/>
</dbReference>
<evidence type="ECO:0000313" key="10">
    <source>
        <dbReference type="EMBL" id="KAL2819384.1"/>
    </source>
</evidence>
<comment type="caution">
    <text evidence="5">Lacks conserved residue(s) required for the propagation of feature annotation.</text>
</comment>
<evidence type="ECO:0000256" key="1">
    <source>
        <dbReference type="ARBA" id="ARBA00008682"/>
    </source>
</evidence>
<dbReference type="InterPro" id="IPR029070">
    <property type="entry name" value="Chitinase_insertion_sf"/>
</dbReference>
<keyword evidence="5" id="KW-1015">Disulfide bond</keyword>
<dbReference type="PROSITE" id="PS50941">
    <property type="entry name" value="CHIT_BIND_I_2"/>
    <property type="match status" value="2"/>
</dbReference>
<dbReference type="InterPro" id="IPR018371">
    <property type="entry name" value="Chitin-binding_1_CS"/>
</dbReference>
<comment type="similarity">
    <text evidence="1">Belongs to the glycosyl hydrolase 18 family. Chitinase class V subfamily.</text>
</comment>
<dbReference type="InterPro" id="IPR001002">
    <property type="entry name" value="Chitin-bd_1"/>
</dbReference>
<dbReference type="Gene3D" id="3.20.20.80">
    <property type="entry name" value="Glycosidases"/>
    <property type="match status" value="1"/>
</dbReference>
<feature type="disulfide bond" evidence="5">
    <location>
        <begin position="110"/>
        <end position="122"/>
    </location>
</feature>
<evidence type="ECO:0000256" key="4">
    <source>
        <dbReference type="ARBA" id="ARBA00023026"/>
    </source>
</evidence>
<feature type="disulfide bond" evidence="5">
    <location>
        <begin position="115"/>
        <end position="129"/>
    </location>
</feature>
<dbReference type="SMART" id="SM00636">
    <property type="entry name" value="Glyco_18"/>
    <property type="match status" value="1"/>
</dbReference>
<evidence type="ECO:0000259" key="9">
    <source>
        <dbReference type="PROSITE" id="PS51910"/>
    </source>
</evidence>
<dbReference type="EMBL" id="JBFXLT010000010">
    <property type="protein sequence ID" value="KAL2819384.1"/>
    <property type="molecule type" value="Genomic_DNA"/>
</dbReference>
<evidence type="ECO:0000313" key="11">
    <source>
        <dbReference type="Proteomes" id="UP001610334"/>
    </source>
</evidence>
<feature type="chain" id="PRO_5045713742" description="chitinase" evidence="7">
    <location>
        <begin position="21"/>
        <end position="2266"/>
    </location>
</feature>
<proteinExistence type="inferred from homology"/>
<feature type="region of interest" description="Disordered" evidence="6">
    <location>
        <begin position="1167"/>
        <end position="1192"/>
    </location>
</feature>
<evidence type="ECO:0000256" key="3">
    <source>
        <dbReference type="ARBA" id="ARBA00022669"/>
    </source>
</evidence>
<dbReference type="Gene3D" id="3.30.60.10">
    <property type="entry name" value="Endochitinase-like"/>
    <property type="match status" value="1"/>
</dbReference>
<dbReference type="InterPro" id="IPR036861">
    <property type="entry name" value="Endochitinase-like_sf"/>
</dbReference>
<dbReference type="SMART" id="SM00270">
    <property type="entry name" value="ChtBD1"/>
    <property type="match status" value="2"/>
</dbReference>
<evidence type="ECO:0000256" key="7">
    <source>
        <dbReference type="SAM" id="SignalP"/>
    </source>
</evidence>